<protein>
    <recommendedName>
        <fullName evidence="2">GST C-terminal domain-containing protein</fullName>
    </recommendedName>
</protein>
<dbReference type="InterPro" id="IPR040079">
    <property type="entry name" value="Glutathione_S-Trfase"/>
</dbReference>
<gene>
    <name evidence="3" type="ORF">WR25_15654</name>
</gene>
<dbReference type="PROSITE" id="PS50405">
    <property type="entry name" value="GST_CTER"/>
    <property type="match status" value="1"/>
</dbReference>
<dbReference type="CDD" id="cd03193">
    <property type="entry name" value="GST_C_Metaxin"/>
    <property type="match status" value="1"/>
</dbReference>
<dbReference type="InterPro" id="IPR036249">
    <property type="entry name" value="Thioredoxin-like_sf"/>
</dbReference>
<feature type="domain" description="GST C-terminal" evidence="2">
    <location>
        <begin position="63"/>
        <end position="185"/>
    </location>
</feature>
<dbReference type="Proteomes" id="UP000218231">
    <property type="component" value="Unassembled WGS sequence"/>
</dbReference>
<dbReference type="InterPro" id="IPR012336">
    <property type="entry name" value="Thioredoxin-like_fold"/>
</dbReference>
<evidence type="ECO:0000313" key="3">
    <source>
        <dbReference type="EMBL" id="PAV59312.1"/>
    </source>
</evidence>
<reference evidence="3 4" key="1">
    <citation type="journal article" date="2017" name="Curr. Biol.">
        <title>Genome architecture and evolution of a unichromosomal asexual nematode.</title>
        <authorList>
            <person name="Fradin H."/>
            <person name="Zegar C."/>
            <person name="Gutwein M."/>
            <person name="Lucas J."/>
            <person name="Kovtun M."/>
            <person name="Corcoran D."/>
            <person name="Baugh L.R."/>
            <person name="Kiontke K."/>
            <person name="Gunsalus K."/>
            <person name="Fitch D.H."/>
            <person name="Piano F."/>
        </authorList>
    </citation>
    <scope>NUCLEOTIDE SEQUENCE [LARGE SCALE GENOMIC DNA]</scope>
    <source>
        <strain evidence="3">PF1309</strain>
    </source>
</reference>
<dbReference type="Gene3D" id="1.20.1050.10">
    <property type="match status" value="1"/>
</dbReference>
<dbReference type="SUPFAM" id="SSF47616">
    <property type="entry name" value="GST C-terminal domain-like"/>
    <property type="match status" value="1"/>
</dbReference>
<organism evidence="3 4">
    <name type="scientific">Diploscapter pachys</name>
    <dbReference type="NCBI Taxonomy" id="2018661"/>
    <lineage>
        <taxon>Eukaryota</taxon>
        <taxon>Metazoa</taxon>
        <taxon>Ecdysozoa</taxon>
        <taxon>Nematoda</taxon>
        <taxon>Chromadorea</taxon>
        <taxon>Rhabditida</taxon>
        <taxon>Rhabditina</taxon>
        <taxon>Rhabditomorpha</taxon>
        <taxon>Rhabditoidea</taxon>
        <taxon>Rhabditidae</taxon>
        <taxon>Diploscapter</taxon>
    </lineage>
</organism>
<accession>A0A2A2JCS0</accession>
<dbReference type="SFLD" id="SFLDG01180">
    <property type="entry name" value="SUF1"/>
    <property type="match status" value="2"/>
</dbReference>
<keyword evidence="4" id="KW-1185">Reference proteome</keyword>
<dbReference type="EMBL" id="LIAE01010531">
    <property type="protein sequence ID" value="PAV59312.1"/>
    <property type="molecule type" value="Genomic_DNA"/>
</dbReference>
<dbReference type="InterPro" id="IPR010987">
    <property type="entry name" value="Glutathione-S-Trfase_C-like"/>
</dbReference>
<dbReference type="SFLD" id="SFLDS00019">
    <property type="entry name" value="Glutathione_Transferase_(cytos"/>
    <property type="match status" value="2"/>
</dbReference>
<dbReference type="InterPro" id="IPR033468">
    <property type="entry name" value="Metaxin_GST"/>
</dbReference>
<dbReference type="InterPro" id="IPR026928">
    <property type="entry name" value="FAX/IsoI-like"/>
</dbReference>
<dbReference type="SUPFAM" id="SSF52833">
    <property type="entry name" value="Thioredoxin-like"/>
    <property type="match status" value="1"/>
</dbReference>
<dbReference type="GO" id="GO:0005737">
    <property type="term" value="C:cytoplasm"/>
    <property type="evidence" value="ECO:0007669"/>
    <property type="project" value="TreeGrafter"/>
</dbReference>
<dbReference type="AlphaFoldDB" id="A0A2A2JCS0"/>
<dbReference type="InterPro" id="IPR050931">
    <property type="entry name" value="Mito_Protein_Transport_Metaxin"/>
</dbReference>
<comment type="similarity">
    <text evidence="1">Belongs to the FAX family.</text>
</comment>
<comment type="caution">
    <text evidence="3">The sequence shown here is derived from an EMBL/GenBank/DDBJ whole genome shotgun (WGS) entry which is preliminary data.</text>
</comment>
<proteinExistence type="inferred from homology"/>
<dbReference type="Pfam" id="PF17172">
    <property type="entry name" value="GST_N_4"/>
    <property type="match status" value="1"/>
</dbReference>
<dbReference type="OrthoDB" id="5809458at2759"/>
<evidence type="ECO:0000256" key="1">
    <source>
        <dbReference type="ARBA" id="ARBA00006475"/>
    </source>
</evidence>
<name>A0A2A2JCS0_9BILA</name>
<sequence>MPQIRETNYKKDTVYLYQFNRNSTVPTLSPFSLKTETWLRSHGIPYENRFVTSDRSSNGYLPFIELNGQIIEDSELIILKLSEYFKIEFLFRMKAVFGHFSADNFKVLLKKDLDALNDFLGSNDYFGGDRMNLTDCSVFGMLASTFYLPYWNVATEMLNDDYPNLVKFMEKIRKEIWINDFTKSQ</sequence>
<dbReference type="SFLD" id="SFLDG01200">
    <property type="entry name" value="SUF1.1"/>
    <property type="match status" value="2"/>
</dbReference>
<evidence type="ECO:0000259" key="2">
    <source>
        <dbReference type="PROSITE" id="PS50405"/>
    </source>
</evidence>
<dbReference type="InterPro" id="IPR036282">
    <property type="entry name" value="Glutathione-S-Trfase_C_sf"/>
</dbReference>
<evidence type="ECO:0000313" key="4">
    <source>
        <dbReference type="Proteomes" id="UP000218231"/>
    </source>
</evidence>
<dbReference type="PANTHER" id="PTHR12289:SF32">
    <property type="entry name" value="GST_C_6 DOMAIN-CONTAINING PROTEIN"/>
    <property type="match status" value="1"/>
</dbReference>
<dbReference type="PANTHER" id="PTHR12289">
    <property type="entry name" value="METAXIN RELATED"/>
    <property type="match status" value="1"/>
</dbReference>
<dbReference type="Pfam" id="PF17171">
    <property type="entry name" value="GST_C_6"/>
    <property type="match status" value="1"/>
</dbReference>